<comment type="caution">
    <text evidence="1">The sequence shown here is derived from an EMBL/GenBank/DDBJ whole genome shotgun (WGS) entry which is preliminary data.</text>
</comment>
<evidence type="ECO:0000313" key="2">
    <source>
        <dbReference type="Proteomes" id="UP000218327"/>
    </source>
</evidence>
<organism evidence="1 2">
    <name type="scientific">SAR86 cluster bacterium</name>
    <dbReference type="NCBI Taxonomy" id="2030880"/>
    <lineage>
        <taxon>Bacteria</taxon>
        <taxon>Pseudomonadati</taxon>
        <taxon>Pseudomonadota</taxon>
        <taxon>Gammaproteobacteria</taxon>
        <taxon>SAR86 cluster</taxon>
    </lineage>
</organism>
<keyword evidence="1" id="KW-0808">Transferase</keyword>
<protein>
    <submittedName>
        <fullName evidence="1">Methyltransferase type 11</fullName>
    </submittedName>
</protein>
<evidence type="ECO:0000313" key="1">
    <source>
        <dbReference type="EMBL" id="PCJ22892.1"/>
    </source>
</evidence>
<proteinExistence type="predicted"/>
<name>A0A2A5AUG3_9GAMM</name>
<dbReference type="Proteomes" id="UP000218327">
    <property type="component" value="Unassembled WGS sequence"/>
</dbReference>
<dbReference type="EMBL" id="NVVJ01000048">
    <property type="protein sequence ID" value="PCJ22892.1"/>
    <property type="molecule type" value="Genomic_DNA"/>
</dbReference>
<accession>A0A2A5AUG3</accession>
<gene>
    <name evidence="1" type="ORF">COA96_13105</name>
</gene>
<dbReference type="Gene3D" id="3.40.50.150">
    <property type="entry name" value="Vaccinia Virus protein VP39"/>
    <property type="match status" value="1"/>
</dbReference>
<sequence length="213" mass="23580">MDFSVYSRPNKVKTMLVNNRRAVQVIEPQALPQPIEVDVVTHCHVTPAEVSALMVDTLEAPTDALTLEPQAGTGNLIQSLLESGHSINEIVAVERHITLAQGIEKRFSHLGDTNTAEAQHFNVINECFLDYAATAQGKIEYPRILMNPPFKQVRAHMKAALSLLGKAGHDDAILVALVPITYQHEEAELIDTLSNDTFALAKVNTKIIRIWRE</sequence>
<reference evidence="2" key="1">
    <citation type="submission" date="2017-08" db="EMBL/GenBank/DDBJ databases">
        <title>A dynamic microbial community with high functional redundancy inhabits the cold, oxic subseafloor aquifer.</title>
        <authorList>
            <person name="Tully B.J."/>
            <person name="Wheat C.G."/>
            <person name="Glazer B.T."/>
            <person name="Huber J.A."/>
        </authorList>
    </citation>
    <scope>NUCLEOTIDE SEQUENCE [LARGE SCALE GENOMIC DNA]</scope>
</reference>
<dbReference type="GO" id="GO:0008168">
    <property type="term" value="F:methyltransferase activity"/>
    <property type="evidence" value="ECO:0007669"/>
    <property type="project" value="UniProtKB-KW"/>
</dbReference>
<keyword evidence="1" id="KW-0489">Methyltransferase</keyword>
<dbReference type="SUPFAM" id="SSF53335">
    <property type="entry name" value="S-adenosyl-L-methionine-dependent methyltransferases"/>
    <property type="match status" value="1"/>
</dbReference>
<dbReference type="AlphaFoldDB" id="A0A2A5AUG3"/>
<dbReference type="InterPro" id="IPR029063">
    <property type="entry name" value="SAM-dependent_MTases_sf"/>
</dbReference>
<dbReference type="GO" id="GO:0032259">
    <property type="term" value="P:methylation"/>
    <property type="evidence" value="ECO:0007669"/>
    <property type="project" value="UniProtKB-KW"/>
</dbReference>